<reference evidence="2 3" key="1">
    <citation type="submission" date="2019-06" db="EMBL/GenBank/DDBJ databases">
        <title>Genomic Encyclopedia of Archaeal and Bacterial Type Strains, Phase II (KMG-II): from individual species to whole genera.</title>
        <authorList>
            <person name="Goeker M."/>
        </authorList>
    </citation>
    <scope>NUCLEOTIDE SEQUENCE [LARGE SCALE GENOMIC DNA]</scope>
    <source>
        <strain evidence="2 3">DSM 18423</strain>
    </source>
</reference>
<dbReference type="GO" id="GO:0046872">
    <property type="term" value="F:metal ion binding"/>
    <property type="evidence" value="ECO:0007669"/>
    <property type="project" value="InterPro"/>
</dbReference>
<proteinExistence type="predicted"/>
<dbReference type="OrthoDB" id="5498228at2"/>
<evidence type="ECO:0000313" key="2">
    <source>
        <dbReference type="EMBL" id="TQM94708.1"/>
    </source>
</evidence>
<dbReference type="Proteomes" id="UP000320582">
    <property type="component" value="Unassembled WGS sequence"/>
</dbReference>
<dbReference type="Pfam" id="PF02310">
    <property type="entry name" value="B12-binding"/>
    <property type="match status" value="1"/>
</dbReference>
<dbReference type="InterPro" id="IPR006158">
    <property type="entry name" value="Cobalamin-bd"/>
</dbReference>
<dbReference type="AlphaFoldDB" id="A0A543KI04"/>
<sequence length="279" mass="30328">MDKGVDQGCESWLVQGIEALSRKIGAQAIKLADHAQSEGAAFSDAVSSVSDMLSVNALHDALLNGQFAASLRLCLSFRASRRHDGTAVYLQLLLPTIAELGRDWTEDRAGFEQIAFAYSLMHKIIETLGATDRLARKQDRVLSLGRVIVAVAPEDTHDFGARIMAESLNLQGWNVTFVDGTNTAKVAGLLQHEPVDALALSVSTDTAFVGLADMISDWRNADSSQRIEIIVGGSAITAPVNQYNFLQADHVGLRINELSDHLHRQITKAQLALIMRALR</sequence>
<accession>A0A543KI04</accession>
<dbReference type="SUPFAM" id="SSF52242">
    <property type="entry name" value="Cobalamin (vitamin B12)-binding domain"/>
    <property type="match status" value="1"/>
</dbReference>
<feature type="domain" description="B12-binding" evidence="1">
    <location>
        <begin position="144"/>
        <end position="269"/>
    </location>
</feature>
<dbReference type="InterPro" id="IPR036724">
    <property type="entry name" value="Cobalamin-bd_sf"/>
</dbReference>
<organism evidence="2 3">
    <name type="scientific">Roseinatronobacter monicus</name>
    <dbReference type="NCBI Taxonomy" id="393481"/>
    <lineage>
        <taxon>Bacteria</taxon>
        <taxon>Pseudomonadati</taxon>
        <taxon>Pseudomonadota</taxon>
        <taxon>Alphaproteobacteria</taxon>
        <taxon>Rhodobacterales</taxon>
        <taxon>Paracoccaceae</taxon>
        <taxon>Roseinatronobacter</taxon>
    </lineage>
</organism>
<dbReference type="PROSITE" id="PS51332">
    <property type="entry name" value="B12_BINDING"/>
    <property type="match status" value="1"/>
</dbReference>
<dbReference type="EMBL" id="VFPT01000001">
    <property type="protein sequence ID" value="TQM94708.1"/>
    <property type="molecule type" value="Genomic_DNA"/>
</dbReference>
<evidence type="ECO:0000259" key="1">
    <source>
        <dbReference type="PROSITE" id="PS51332"/>
    </source>
</evidence>
<protein>
    <submittedName>
        <fullName evidence="2">Methanogenic corrinoid protein MtbC1</fullName>
    </submittedName>
</protein>
<keyword evidence="3" id="KW-1185">Reference proteome</keyword>
<dbReference type="Gene3D" id="3.40.50.280">
    <property type="entry name" value="Cobalamin-binding domain"/>
    <property type="match status" value="1"/>
</dbReference>
<dbReference type="RefSeq" id="WP_142083644.1">
    <property type="nucleotide sequence ID" value="NZ_VFPT01000001.1"/>
</dbReference>
<comment type="caution">
    <text evidence="2">The sequence shown here is derived from an EMBL/GenBank/DDBJ whole genome shotgun (WGS) entry which is preliminary data.</text>
</comment>
<name>A0A543KI04_9RHOB</name>
<gene>
    <name evidence="2" type="ORF">BD293_3394</name>
</gene>
<dbReference type="GO" id="GO:0031419">
    <property type="term" value="F:cobalamin binding"/>
    <property type="evidence" value="ECO:0007669"/>
    <property type="project" value="InterPro"/>
</dbReference>
<evidence type="ECO:0000313" key="3">
    <source>
        <dbReference type="Proteomes" id="UP000320582"/>
    </source>
</evidence>